<dbReference type="AlphaFoldDB" id="A0A2P6MM45"/>
<reference evidence="2 3" key="1">
    <citation type="journal article" date="2018" name="Genome Biol. Evol.">
        <title>Multiple Roots of Fruiting Body Formation in Amoebozoa.</title>
        <authorList>
            <person name="Hillmann F."/>
            <person name="Forbes G."/>
            <person name="Novohradska S."/>
            <person name="Ferling I."/>
            <person name="Riege K."/>
            <person name="Groth M."/>
            <person name="Westermann M."/>
            <person name="Marz M."/>
            <person name="Spaller T."/>
            <person name="Winckler T."/>
            <person name="Schaap P."/>
            <person name="Glockner G."/>
        </authorList>
    </citation>
    <scope>NUCLEOTIDE SEQUENCE [LARGE SCALE GENOMIC DNA]</scope>
    <source>
        <strain evidence="2 3">Jena</strain>
    </source>
</reference>
<keyword evidence="1" id="KW-0812">Transmembrane</keyword>
<evidence type="ECO:0000313" key="2">
    <source>
        <dbReference type="EMBL" id="PRP72778.1"/>
    </source>
</evidence>
<protein>
    <submittedName>
        <fullName evidence="2">Uncharacterized protein</fullName>
    </submittedName>
</protein>
<keyword evidence="1" id="KW-1133">Transmembrane helix</keyword>
<evidence type="ECO:0000256" key="1">
    <source>
        <dbReference type="SAM" id="Phobius"/>
    </source>
</evidence>
<dbReference type="EMBL" id="MDYQ01000812">
    <property type="protein sequence ID" value="PRP72778.1"/>
    <property type="molecule type" value="Genomic_DNA"/>
</dbReference>
<keyword evidence="1" id="KW-0472">Membrane</keyword>
<name>A0A2P6MM45_9EUKA</name>
<dbReference type="Proteomes" id="UP000241769">
    <property type="component" value="Unassembled WGS sequence"/>
</dbReference>
<organism evidence="2 3">
    <name type="scientific">Planoprotostelium fungivorum</name>
    <dbReference type="NCBI Taxonomy" id="1890364"/>
    <lineage>
        <taxon>Eukaryota</taxon>
        <taxon>Amoebozoa</taxon>
        <taxon>Evosea</taxon>
        <taxon>Variosea</taxon>
        <taxon>Cavosteliida</taxon>
        <taxon>Cavosteliaceae</taxon>
        <taxon>Planoprotostelium</taxon>
    </lineage>
</organism>
<proteinExistence type="predicted"/>
<accession>A0A2P6MM45</accession>
<dbReference type="InParanoid" id="A0A2P6MM45"/>
<feature type="transmembrane region" description="Helical" evidence="1">
    <location>
        <begin position="15"/>
        <end position="35"/>
    </location>
</feature>
<gene>
    <name evidence="2" type="ORF">PROFUN_07678</name>
</gene>
<evidence type="ECO:0000313" key="3">
    <source>
        <dbReference type="Proteomes" id="UP000241769"/>
    </source>
</evidence>
<comment type="caution">
    <text evidence="2">The sequence shown here is derived from an EMBL/GenBank/DDBJ whole genome shotgun (WGS) entry which is preliminary data.</text>
</comment>
<sequence>MGYHSVSKTNTRAKIVNTVITLIVVLSALLIAEFVTDLGGTAINLYRSSDASSERDLIPTRGHIGIGMHHQSATKRNKETWTVGRIARSRGFMQLVVPVNHFLLSTQRNKPTTASQPQQPWNILTWIFTETQVATAKCLPPQALF</sequence>
<keyword evidence="3" id="KW-1185">Reference proteome</keyword>